<name>A0A5N6MAT0_9ASTR</name>
<keyword evidence="2" id="KW-0812">Transmembrane</keyword>
<dbReference type="EMBL" id="SZYD01000016">
    <property type="protein sequence ID" value="KAD3337704.1"/>
    <property type="molecule type" value="Genomic_DNA"/>
</dbReference>
<organism evidence="4 5">
    <name type="scientific">Mikania micrantha</name>
    <name type="common">bitter vine</name>
    <dbReference type="NCBI Taxonomy" id="192012"/>
    <lineage>
        <taxon>Eukaryota</taxon>
        <taxon>Viridiplantae</taxon>
        <taxon>Streptophyta</taxon>
        <taxon>Embryophyta</taxon>
        <taxon>Tracheophyta</taxon>
        <taxon>Spermatophyta</taxon>
        <taxon>Magnoliopsida</taxon>
        <taxon>eudicotyledons</taxon>
        <taxon>Gunneridae</taxon>
        <taxon>Pentapetalae</taxon>
        <taxon>asterids</taxon>
        <taxon>campanulids</taxon>
        <taxon>Asterales</taxon>
        <taxon>Asteraceae</taxon>
        <taxon>Asteroideae</taxon>
        <taxon>Heliantheae alliance</taxon>
        <taxon>Eupatorieae</taxon>
        <taxon>Mikania</taxon>
    </lineage>
</organism>
<dbReference type="CDD" id="cd09274">
    <property type="entry name" value="RNase_HI_RT_Ty3"/>
    <property type="match status" value="1"/>
</dbReference>
<keyword evidence="5" id="KW-1185">Reference proteome</keyword>
<dbReference type="InterPro" id="IPR043502">
    <property type="entry name" value="DNA/RNA_pol_sf"/>
</dbReference>
<dbReference type="PANTHER" id="PTHR34072">
    <property type="entry name" value="ENZYMATIC POLYPROTEIN-RELATED"/>
    <property type="match status" value="1"/>
</dbReference>
<protein>
    <recommendedName>
        <fullName evidence="3">Reverse transcriptase/retrotransposon-derived protein RNase H-like domain-containing protein</fullName>
    </recommendedName>
</protein>
<feature type="transmembrane region" description="Helical" evidence="2">
    <location>
        <begin position="22"/>
        <end position="42"/>
    </location>
</feature>
<accession>A0A5N6MAT0</accession>
<dbReference type="AlphaFoldDB" id="A0A5N6MAT0"/>
<dbReference type="FunFam" id="3.10.20.370:FF:000001">
    <property type="entry name" value="Retrovirus-related Pol polyprotein from transposon 17.6-like protein"/>
    <property type="match status" value="1"/>
</dbReference>
<evidence type="ECO:0000256" key="2">
    <source>
        <dbReference type="SAM" id="Phobius"/>
    </source>
</evidence>
<sequence>MCADVEQMSAWKTMVAADMKMLLFYAMQGMILSLPGFLLMFLKHGTRNVKEKKPSSFLQRLTAAVGTGNNREPTRRPMCNSASSRNRNHNHDRRPTMGSRVLMASIVPWRFNSNNGDIEETKQNRELRVGKADKIGGRRGRMLQELLKQEQLYAKFSKCDFWMREVQFLGHIVKEKGIHVDPAKTEAIKNWEAPKTPTEYDWTNKQEAAFQLLKQKLCSAPILSLPEGTEDFVMYCDASAQGLGCVLMQRDKVIAYASRQLRPHEKNYTTHDLELGGVVFALNIWRHCLYGTRCTIYTYHKSLQHIFDQKELNMRQRWWVELLNDYECAIKYHPGKANVVADALSRKDMAPTKRVRALLLTRCETLNLKPYMRTILNKNPCEE</sequence>
<dbReference type="PANTHER" id="PTHR34072:SF52">
    <property type="entry name" value="RIBONUCLEASE H"/>
    <property type="match status" value="1"/>
</dbReference>
<evidence type="ECO:0000259" key="3">
    <source>
        <dbReference type="Pfam" id="PF17919"/>
    </source>
</evidence>
<dbReference type="SUPFAM" id="SSF56672">
    <property type="entry name" value="DNA/RNA polymerases"/>
    <property type="match status" value="1"/>
</dbReference>
<comment type="caution">
    <text evidence="4">The sequence shown here is derived from an EMBL/GenBank/DDBJ whole genome shotgun (WGS) entry which is preliminary data.</text>
</comment>
<dbReference type="OrthoDB" id="415724at2759"/>
<dbReference type="InterPro" id="IPR041577">
    <property type="entry name" value="RT_RNaseH_2"/>
</dbReference>
<evidence type="ECO:0000256" key="1">
    <source>
        <dbReference type="SAM" id="MobiDB-lite"/>
    </source>
</evidence>
<gene>
    <name evidence="4" type="ORF">E3N88_33224</name>
</gene>
<proteinExistence type="predicted"/>
<dbReference type="Gene3D" id="3.30.70.270">
    <property type="match status" value="2"/>
</dbReference>
<keyword evidence="2" id="KW-0472">Membrane</keyword>
<evidence type="ECO:0000313" key="4">
    <source>
        <dbReference type="EMBL" id="KAD3337704.1"/>
    </source>
</evidence>
<reference evidence="4 5" key="1">
    <citation type="submission" date="2019-05" db="EMBL/GenBank/DDBJ databases">
        <title>Mikania micrantha, genome provides insights into the molecular mechanism of rapid growth.</title>
        <authorList>
            <person name="Liu B."/>
        </authorList>
    </citation>
    <scope>NUCLEOTIDE SEQUENCE [LARGE SCALE GENOMIC DNA]</scope>
    <source>
        <strain evidence="4">NLD-2019</strain>
        <tissue evidence="4">Leaf</tissue>
    </source>
</reference>
<feature type="domain" description="Reverse transcriptase/retrotransposon-derived protein RNase H-like" evidence="3">
    <location>
        <begin position="202"/>
        <end position="296"/>
    </location>
</feature>
<dbReference type="InterPro" id="IPR043128">
    <property type="entry name" value="Rev_trsase/Diguanyl_cyclase"/>
</dbReference>
<keyword evidence="2" id="KW-1133">Transmembrane helix</keyword>
<evidence type="ECO:0000313" key="5">
    <source>
        <dbReference type="Proteomes" id="UP000326396"/>
    </source>
</evidence>
<dbReference type="Pfam" id="PF17919">
    <property type="entry name" value="RT_RNaseH_2"/>
    <property type="match status" value="1"/>
</dbReference>
<dbReference type="Proteomes" id="UP000326396">
    <property type="component" value="Linkage Group LG6"/>
</dbReference>
<feature type="region of interest" description="Disordered" evidence="1">
    <location>
        <begin position="66"/>
        <end position="95"/>
    </location>
</feature>